<dbReference type="InterPro" id="IPR036259">
    <property type="entry name" value="MFS_trans_sf"/>
</dbReference>
<feature type="domain" description="Major facilitator superfamily (MFS) profile" evidence="5">
    <location>
        <begin position="18"/>
        <end position="429"/>
    </location>
</feature>
<keyword evidence="7" id="KW-1185">Reference proteome</keyword>
<dbReference type="PROSITE" id="PS50850">
    <property type="entry name" value="MFS"/>
    <property type="match status" value="1"/>
</dbReference>
<keyword evidence="3 4" id="KW-0472">Membrane</keyword>
<dbReference type="SUPFAM" id="SSF103473">
    <property type="entry name" value="MFS general substrate transporter"/>
    <property type="match status" value="1"/>
</dbReference>
<accession>A0AA37RW73</accession>
<reference evidence="6" key="1">
    <citation type="journal article" date="2014" name="Int. J. Syst. Evol. Microbiol.">
        <title>Complete genome sequence of Corynebacterium casei LMG S-19264T (=DSM 44701T), isolated from a smear-ripened cheese.</title>
        <authorList>
            <consortium name="US DOE Joint Genome Institute (JGI-PGF)"/>
            <person name="Walter F."/>
            <person name="Albersmeier A."/>
            <person name="Kalinowski J."/>
            <person name="Ruckert C."/>
        </authorList>
    </citation>
    <scope>NUCLEOTIDE SEQUENCE</scope>
    <source>
        <strain evidence="6">NBRC 101628</strain>
    </source>
</reference>
<feature type="transmembrane region" description="Helical" evidence="4">
    <location>
        <begin position="112"/>
        <end position="134"/>
    </location>
</feature>
<feature type="transmembrane region" description="Helical" evidence="4">
    <location>
        <begin position="285"/>
        <end position="306"/>
    </location>
</feature>
<dbReference type="GO" id="GO:0022857">
    <property type="term" value="F:transmembrane transporter activity"/>
    <property type="evidence" value="ECO:0007669"/>
    <property type="project" value="InterPro"/>
</dbReference>
<dbReference type="Pfam" id="PF07690">
    <property type="entry name" value="MFS_1"/>
    <property type="match status" value="1"/>
</dbReference>
<evidence type="ECO:0000313" key="7">
    <source>
        <dbReference type="Proteomes" id="UP001161422"/>
    </source>
</evidence>
<dbReference type="PANTHER" id="PTHR23524:SF1">
    <property type="entry name" value="MRH DOMAIN-CONTAINING PROTEIN-RELATED"/>
    <property type="match status" value="1"/>
</dbReference>
<feature type="transmembrane region" description="Helical" evidence="4">
    <location>
        <begin position="244"/>
        <end position="265"/>
    </location>
</feature>
<sequence length="441" mass="46494">MTHRFLGLDLSEGVKPRHFMAYLFVVLISSAYAGALAILQPGLLQVIGVPQEEQGQITGLLGALQEAIFLVMMVLYGLWADRFGRRRIYLLGLVLTSIGFTLYGSAENLTQLIGYRVIVAFGTAAMLTMMVTVVADYAQDNSRGRANGVQGLLATLGAFIPPILAGLPQQFVEQGYTQADAQQATFAVAGAMGIAAIIVAFFGLAKGVANRPVKADDTQPKESMATSFKHATAAAKNPKIALSYAAAFISRGDLAVTGAFVGLWLVQFGGNNMDMTPSQAMAELVMPSVMMVVGGALVGSLAMGWLSDRITRVQAVTAAAGLAGVIYSAMFFVTDPTQSWVKGLLFVMGVAEISAFVSSQALVGEQAPSHRRGAIIGFFGVAGAVGIFLGTAGGGTLFSKIGPSAPFVLFGILNFVVFFWGWRLSRKSPEPQPELKSALSD</sequence>
<feature type="transmembrane region" description="Helical" evidence="4">
    <location>
        <begin position="146"/>
        <end position="164"/>
    </location>
</feature>
<feature type="transmembrane region" description="Helical" evidence="4">
    <location>
        <begin position="404"/>
        <end position="422"/>
    </location>
</feature>
<dbReference type="Gene3D" id="1.20.1250.20">
    <property type="entry name" value="MFS general substrate transporter like domains"/>
    <property type="match status" value="1"/>
</dbReference>
<evidence type="ECO:0000259" key="5">
    <source>
        <dbReference type="PROSITE" id="PS50850"/>
    </source>
</evidence>
<evidence type="ECO:0000256" key="3">
    <source>
        <dbReference type="ARBA" id="ARBA00023136"/>
    </source>
</evidence>
<evidence type="ECO:0000313" key="6">
    <source>
        <dbReference type="EMBL" id="GLP96336.1"/>
    </source>
</evidence>
<evidence type="ECO:0000256" key="2">
    <source>
        <dbReference type="ARBA" id="ARBA00022989"/>
    </source>
</evidence>
<dbReference type="InterPro" id="IPR020846">
    <property type="entry name" value="MFS_dom"/>
</dbReference>
<dbReference type="PANTHER" id="PTHR23524">
    <property type="entry name" value="TRANSPORTER, PUTATIVE (AFU_ORTHOLOGUE AFUA_8G04850)-RELATED"/>
    <property type="match status" value="1"/>
</dbReference>
<gene>
    <name evidence="6" type="ORF">GCM10007895_16420</name>
</gene>
<keyword evidence="1 4" id="KW-0812">Transmembrane</keyword>
<dbReference type="EMBL" id="BSNC01000004">
    <property type="protein sequence ID" value="GLP96336.1"/>
    <property type="molecule type" value="Genomic_DNA"/>
</dbReference>
<feature type="transmembrane region" description="Helical" evidence="4">
    <location>
        <begin position="340"/>
        <end position="363"/>
    </location>
</feature>
<feature type="transmembrane region" description="Helical" evidence="4">
    <location>
        <begin position="88"/>
        <end position="106"/>
    </location>
</feature>
<proteinExistence type="predicted"/>
<dbReference type="Proteomes" id="UP001161422">
    <property type="component" value="Unassembled WGS sequence"/>
</dbReference>
<evidence type="ECO:0000256" key="1">
    <source>
        <dbReference type="ARBA" id="ARBA00022692"/>
    </source>
</evidence>
<dbReference type="AlphaFoldDB" id="A0AA37RW73"/>
<protein>
    <submittedName>
        <fullName evidence="6">MFS transporter</fullName>
    </submittedName>
</protein>
<feature type="transmembrane region" description="Helical" evidence="4">
    <location>
        <begin position="21"/>
        <end position="39"/>
    </location>
</feature>
<evidence type="ECO:0000256" key="4">
    <source>
        <dbReference type="SAM" id="Phobius"/>
    </source>
</evidence>
<comment type="caution">
    <text evidence="6">The sequence shown here is derived from an EMBL/GenBank/DDBJ whole genome shotgun (WGS) entry which is preliminary data.</text>
</comment>
<organism evidence="6 7">
    <name type="scientific">Paraferrimonas sedimenticola</name>
    <dbReference type="NCBI Taxonomy" id="375674"/>
    <lineage>
        <taxon>Bacteria</taxon>
        <taxon>Pseudomonadati</taxon>
        <taxon>Pseudomonadota</taxon>
        <taxon>Gammaproteobacteria</taxon>
        <taxon>Alteromonadales</taxon>
        <taxon>Ferrimonadaceae</taxon>
        <taxon>Paraferrimonas</taxon>
    </lineage>
</organism>
<reference evidence="6" key="2">
    <citation type="submission" date="2023-01" db="EMBL/GenBank/DDBJ databases">
        <title>Draft genome sequence of Paraferrimonas sedimenticola strain NBRC 101628.</title>
        <authorList>
            <person name="Sun Q."/>
            <person name="Mori K."/>
        </authorList>
    </citation>
    <scope>NUCLEOTIDE SEQUENCE</scope>
    <source>
        <strain evidence="6">NBRC 101628</strain>
    </source>
</reference>
<keyword evidence="2 4" id="KW-1133">Transmembrane helix</keyword>
<dbReference type="InterPro" id="IPR011701">
    <property type="entry name" value="MFS"/>
</dbReference>
<feature type="transmembrane region" description="Helical" evidence="4">
    <location>
        <begin position="59"/>
        <end position="79"/>
    </location>
</feature>
<feature type="transmembrane region" description="Helical" evidence="4">
    <location>
        <begin position="184"/>
        <end position="205"/>
    </location>
</feature>
<name>A0AA37RW73_9GAMM</name>
<feature type="transmembrane region" description="Helical" evidence="4">
    <location>
        <begin position="313"/>
        <end position="334"/>
    </location>
</feature>
<feature type="transmembrane region" description="Helical" evidence="4">
    <location>
        <begin position="375"/>
        <end position="398"/>
    </location>
</feature>
<dbReference type="RefSeq" id="WP_095505227.1">
    <property type="nucleotide sequence ID" value="NZ_BSNC01000004.1"/>
</dbReference>